<gene>
    <name evidence="2" type="ORF">PRZ01_14360</name>
</gene>
<dbReference type="PANTHER" id="PTHR36173:SF2">
    <property type="entry name" value="RIBONUCLEASE VAPC16"/>
    <property type="match status" value="1"/>
</dbReference>
<dbReference type="InterPro" id="IPR052919">
    <property type="entry name" value="TA_system_RNase"/>
</dbReference>
<dbReference type="InterPro" id="IPR041705">
    <property type="entry name" value="PIN_Sll0205"/>
</dbReference>
<evidence type="ECO:0000313" key="3">
    <source>
        <dbReference type="Proteomes" id="UP001219862"/>
    </source>
</evidence>
<feature type="domain" description="PIN" evidence="1">
    <location>
        <begin position="4"/>
        <end position="116"/>
    </location>
</feature>
<proteinExistence type="predicted"/>
<dbReference type="SUPFAM" id="SSF88723">
    <property type="entry name" value="PIN domain-like"/>
    <property type="match status" value="1"/>
</dbReference>
<comment type="caution">
    <text evidence="2">The sequence shown here is derived from an EMBL/GenBank/DDBJ whole genome shotgun (WGS) entry which is preliminary data.</text>
</comment>
<accession>A0ABT5KTW1</accession>
<dbReference type="Pfam" id="PF01850">
    <property type="entry name" value="PIN"/>
    <property type="match status" value="1"/>
</dbReference>
<dbReference type="Gene3D" id="3.40.50.1010">
    <property type="entry name" value="5'-nuclease"/>
    <property type="match status" value="1"/>
</dbReference>
<organism evidence="2 3">
    <name type="scientific">Roseateles koreensis</name>
    <dbReference type="NCBI Taxonomy" id="2987526"/>
    <lineage>
        <taxon>Bacteria</taxon>
        <taxon>Pseudomonadati</taxon>
        <taxon>Pseudomonadota</taxon>
        <taxon>Betaproteobacteria</taxon>
        <taxon>Burkholderiales</taxon>
        <taxon>Sphaerotilaceae</taxon>
        <taxon>Roseateles</taxon>
    </lineage>
</organism>
<dbReference type="EMBL" id="JAQQXS010000012">
    <property type="protein sequence ID" value="MDC8786369.1"/>
    <property type="molecule type" value="Genomic_DNA"/>
</dbReference>
<sequence>MNLLLDTHVALWAITANPTLSAATNAMIASPANDIWVSSAAIWEIGIKNAKNPAGMPINAANAMTFFTAAGYKLLSISGAHAIAAPGLPAIHNDPFDRMMIAQAQVENYHLVTRDALILQYPNVKLIQV</sequence>
<dbReference type="PANTHER" id="PTHR36173">
    <property type="entry name" value="RIBONUCLEASE VAPC16-RELATED"/>
    <property type="match status" value="1"/>
</dbReference>
<dbReference type="InterPro" id="IPR029060">
    <property type="entry name" value="PIN-like_dom_sf"/>
</dbReference>
<protein>
    <submittedName>
        <fullName evidence="2">Type II toxin-antitoxin system VapC family toxin</fullName>
    </submittedName>
</protein>
<reference evidence="2 3" key="1">
    <citation type="submission" date="2022-10" db="EMBL/GenBank/DDBJ databases">
        <title>paucibacter sp. hw8 Genome sequencing.</title>
        <authorList>
            <person name="Park S."/>
        </authorList>
    </citation>
    <scope>NUCLEOTIDE SEQUENCE [LARGE SCALE GENOMIC DNA]</scope>
    <source>
        <strain evidence="3">hw8</strain>
    </source>
</reference>
<dbReference type="CDD" id="cd09872">
    <property type="entry name" value="PIN_Sll0205-like"/>
    <property type="match status" value="1"/>
</dbReference>
<evidence type="ECO:0000313" key="2">
    <source>
        <dbReference type="EMBL" id="MDC8786369.1"/>
    </source>
</evidence>
<keyword evidence="3" id="KW-1185">Reference proteome</keyword>
<dbReference type="RefSeq" id="WP_273597479.1">
    <property type="nucleotide sequence ID" value="NZ_JAQQXS010000012.1"/>
</dbReference>
<name>A0ABT5KTW1_9BURK</name>
<dbReference type="InterPro" id="IPR002716">
    <property type="entry name" value="PIN_dom"/>
</dbReference>
<dbReference type="Proteomes" id="UP001219862">
    <property type="component" value="Unassembled WGS sequence"/>
</dbReference>
<evidence type="ECO:0000259" key="1">
    <source>
        <dbReference type="Pfam" id="PF01850"/>
    </source>
</evidence>